<comment type="catalytic activity">
    <reaction evidence="8">
        <text>cob(II)yrinate + 2 L-glutamine + 2 ATP + 2 H2O = cob(II)yrinate a,c diamide + 2 L-glutamate + 2 ADP + 2 phosphate + 2 H(+)</text>
        <dbReference type="Rhea" id="RHEA:26289"/>
        <dbReference type="ChEBI" id="CHEBI:15377"/>
        <dbReference type="ChEBI" id="CHEBI:15378"/>
        <dbReference type="ChEBI" id="CHEBI:29985"/>
        <dbReference type="ChEBI" id="CHEBI:30616"/>
        <dbReference type="ChEBI" id="CHEBI:43474"/>
        <dbReference type="ChEBI" id="CHEBI:58359"/>
        <dbReference type="ChEBI" id="CHEBI:58537"/>
        <dbReference type="ChEBI" id="CHEBI:58894"/>
        <dbReference type="ChEBI" id="CHEBI:456216"/>
        <dbReference type="EC" id="6.3.5.11"/>
    </reaction>
</comment>
<dbReference type="InterPro" id="IPR004484">
    <property type="entry name" value="CbiA/CobB_synth"/>
</dbReference>
<evidence type="ECO:0000256" key="6">
    <source>
        <dbReference type="ARBA" id="ARBA00022842"/>
    </source>
</evidence>
<feature type="active site" description="Nucleophile" evidence="8">
    <location>
        <position position="346"/>
    </location>
</feature>
<evidence type="ECO:0000256" key="3">
    <source>
        <dbReference type="ARBA" id="ARBA00022598"/>
    </source>
</evidence>
<dbReference type="STRING" id="547042.BACCOPRO_01734"/>
<dbReference type="Gene3D" id="3.40.50.300">
    <property type="entry name" value="P-loop containing nucleotide triphosphate hydrolases"/>
    <property type="match status" value="1"/>
</dbReference>
<comment type="miscellaneous">
    <text evidence="8">The a and c carboxylates of cobyrinate are activated for nucleophilic attack via formation of a phosphorylated intermediate by ATP. CbiA catalyzes first the amidation of the c-carboxylate, and then that of the a-carboxylate.</text>
</comment>
<evidence type="ECO:0000256" key="7">
    <source>
        <dbReference type="ARBA" id="ARBA00022962"/>
    </source>
</evidence>
<organism evidence="11 12">
    <name type="scientific">Phocaeicola coprophilus DSM 18228 = JCM 13818</name>
    <dbReference type="NCBI Taxonomy" id="547042"/>
    <lineage>
        <taxon>Bacteria</taxon>
        <taxon>Pseudomonadati</taxon>
        <taxon>Bacteroidota</taxon>
        <taxon>Bacteroidia</taxon>
        <taxon>Bacteroidales</taxon>
        <taxon>Bacteroidaceae</taxon>
        <taxon>Phocaeicola</taxon>
    </lineage>
</organism>
<dbReference type="InterPro" id="IPR002586">
    <property type="entry name" value="CobQ/CobB/MinD/ParA_Nub-bd_dom"/>
</dbReference>
<dbReference type="SUPFAM" id="SSF52317">
    <property type="entry name" value="Class I glutamine amidotransferase-like"/>
    <property type="match status" value="1"/>
</dbReference>
<name>S0FCW1_9BACT</name>
<dbReference type="NCBIfam" id="NF002204">
    <property type="entry name" value="PRK01077.1"/>
    <property type="match status" value="1"/>
</dbReference>
<evidence type="ECO:0000259" key="10">
    <source>
        <dbReference type="Pfam" id="PF07685"/>
    </source>
</evidence>
<dbReference type="HAMAP" id="MF_00027">
    <property type="entry name" value="CobB_CbiA"/>
    <property type="match status" value="1"/>
</dbReference>
<keyword evidence="2 8" id="KW-0169">Cobalamin biosynthesis</keyword>
<dbReference type="PROSITE" id="PS51274">
    <property type="entry name" value="GATASE_COBBQ"/>
    <property type="match status" value="1"/>
</dbReference>
<dbReference type="PANTHER" id="PTHR43873">
    <property type="entry name" value="COBYRINATE A,C-DIAMIDE SYNTHASE"/>
    <property type="match status" value="1"/>
</dbReference>
<dbReference type="UniPathway" id="UPA00148">
    <property type="reaction ID" value="UER00231"/>
</dbReference>
<evidence type="ECO:0000259" key="9">
    <source>
        <dbReference type="Pfam" id="PF01656"/>
    </source>
</evidence>
<comment type="domain">
    <text evidence="8">Comprises of two domains. The C-terminal domain contains the binding site for glutamine and catalyzes the hydrolysis of this substrate to glutamate and ammonia. The N-terminal domain is anticipated to bind ATP and cobyrinate and catalyzes the ultimate synthesis of the diamide product. The ammonia produced via the glutaminase domain is probably translocated to the adjacent domain via a molecular tunnel, where it reacts with an activated intermediate.</text>
</comment>
<dbReference type="Proteomes" id="UP000014073">
    <property type="component" value="Unassembled WGS sequence"/>
</dbReference>
<evidence type="ECO:0000256" key="5">
    <source>
        <dbReference type="ARBA" id="ARBA00022840"/>
    </source>
</evidence>
<reference evidence="11 12" key="1">
    <citation type="submission" date="2008-12" db="EMBL/GenBank/DDBJ databases">
        <authorList>
            <person name="Fulton L."/>
            <person name="Clifton S."/>
            <person name="Fulton B."/>
            <person name="Xu J."/>
            <person name="Minx P."/>
            <person name="Pepin K.H."/>
            <person name="Johnson M."/>
            <person name="Bhonagiri V."/>
            <person name="Nash W.E."/>
            <person name="Mardis E.R."/>
            <person name="Wilson R.K."/>
        </authorList>
    </citation>
    <scope>NUCLEOTIDE SEQUENCE [LARGE SCALE GENOMIC DNA]</scope>
    <source>
        <strain evidence="11 12">DSM 18228</strain>
    </source>
</reference>
<feature type="domain" description="CobB/CobQ-like glutamine amidotransferase" evidence="10">
    <location>
        <begin position="265"/>
        <end position="447"/>
    </location>
</feature>
<dbReference type="Pfam" id="PF07685">
    <property type="entry name" value="GATase_3"/>
    <property type="match status" value="1"/>
</dbReference>
<protein>
    <recommendedName>
        <fullName evidence="8">Cobyrinate a,c-diamide synthase</fullName>
        <ecNumber evidence="8">6.3.5.11</ecNumber>
    </recommendedName>
    <alternativeName>
        <fullName evidence="8">Cobyrinic acid a,c-diamide synthetase</fullName>
    </alternativeName>
</protein>
<evidence type="ECO:0000256" key="4">
    <source>
        <dbReference type="ARBA" id="ARBA00022741"/>
    </source>
</evidence>
<evidence type="ECO:0000256" key="2">
    <source>
        <dbReference type="ARBA" id="ARBA00022573"/>
    </source>
</evidence>
<keyword evidence="6 8" id="KW-0460">Magnesium</keyword>
<dbReference type="CDD" id="cd03130">
    <property type="entry name" value="GATase1_CobB"/>
    <property type="match status" value="1"/>
</dbReference>
<evidence type="ECO:0000313" key="12">
    <source>
        <dbReference type="Proteomes" id="UP000014073"/>
    </source>
</evidence>
<accession>S0FCW1</accession>
<dbReference type="HOGENOM" id="CLU_022752_2_0_10"/>
<dbReference type="GO" id="GO:0005524">
    <property type="term" value="F:ATP binding"/>
    <property type="evidence" value="ECO:0007669"/>
    <property type="project" value="UniProtKB-UniRule"/>
</dbReference>
<comment type="similarity">
    <text evidence="8">Belongs to the CobB/CbiA family.</text>
</comment>
<comment type="pathway">
    <text evidence="8">Cofactor biosynthesis; adenosylcobalamin biosynthesis; cob(II)yrinate a,c-diamide from sirohydrochlorin (anaerobic route): step 10/10.</text>
</comment>
<dbReference type="InterPro" id="IPR027417">
    <property type="entry name" value="P-loop_NTPase"/>
</dbReference>
<evidence type="ECO:0000313" key="11">
    <source>
        <dbReference type="EMBL" id="EEF76236.1"/>
    </source>
</evidence>
<dbReference type="SUPFAM" id="SSF52540">
    <property type="entry name" value="P-loop containing nucleoside triphosphate hydrolases"/>
    <property type="match status" value="1"/>
</dbReference>
<keyword evidence="5 8" id="KW-0067">ATP-binding</keyword>
<dbReference type="eggNOG" id="COG1797">
    <property type="taxonomic scope" value="Bacteria"/>
</dbReference>
<dbReference type="GO" id="GO:0009236">
    <property type="term" value="P:cobalamin biosynthetic process"/>
    <property type="evidence" value="ECO:0007669"/>
    <property type="project" value="UniProtKB-UniRule"/>
</dbReference>
<dbReference type="EC" id="6.3.5.11" evidence="8"/>
<comment type="caution">
    <text evidence="11">The sequence shown here is derived from an EMBL/GenBank/DDBJ whole genome shotgun (WGS) entry which is preliminary data.</text>
</comment>
<keyword evidence="12" id="KW-1185">Reference proteome</keyword>
<dbReference type="EMBL" id="ACBW01000123">
    <property type="protein sequence ID" value="EEF76236.1"/>
    <property type="molecule type" value="Genomic_DNA"/>
</dbReference>
<comment type="cofactor">
    <cofactor evidence="1 8">
        <name>Mg(2+)</name>
        <dbReference type="ChEBI" id="CHEBI:18420"/>
    </cofactor>
</comment>
<dbReference type="InterPro" id="IPR029062">
    <property type="entry name" value="Class_I_gatase-like"/>
</dbReference>
<comment type="function">
    <text evidence="8">Catalyzes the ATP-dependent amidation of the two carboxylate groups at positions a and c of cobyrinate, using either L-glutamine or ammonia as the nitrogen source.</text>
</comment>
<gene>
    <name evidence="11" type="primary">cobB</name>
    <name evidence="8" type="synonym">cbiA</name>
    <name evidence="11" type="ORF">BACCOPRO_01734</name>
</gene>
<keyword evidence="7 8" id="KW-0315">Glutamine amidotransferase</keyword>
<evidence type="ECO:0000256" key="1">
    <source>
        <dbReference type="ARBA" id="ARBA00001946"/>
    </source>
</evidence>
<feature type="domain" description="CobQ/CobB/MinD/ParA nucleotide binding" evidence="9">
    <location>
        <begin position="20"/>
        <end position="201"/>
    </location>
</feature>
<keyword evidence="3 8" id="KW-0436">Ligase</keyword>
<dbReference type="Pfam" id="PF01656">
    <property type="entry name" value="CbiA"/>
    <property type="match status" value="1"/>
</dbReference>
<sequence>MRIFAPDFLTYRPMKPQLLIGAPTSGSGKTMFTLGLLRALKKRGLKVQPYKGGPDYIDAQYLTIAADRDAVNLDTWMASSTHVQYVYNRYGEKADVCVAEGMMGLYDGYYQMKGSCAEIAGLLNIPVVLVVNARAAAYSVAPVLYGFKHFRSSVRIAGVVFSQVSSPSHFACLKEACSDAGLECLGYLPYSEDLRVPSRHLGLTLTVRQSMDELAEKAAALVEQYIDVDKLLNLCTRIFPCRYTLPYTSEQGVEAMETGHRKKMRIAVARDPAFNFIYRENLDRLAESGNLTFFSPVYGSDLPDADLVYLPGGYPELFARQLHRRKRMMQQLRDYAESGGKVFAECGGMMFLTRSLTARKGGTAYQMTGLLPVDCTMENARLHLGYRRMDYQGISLRGHEFHYSSIAEPDTLPSVTPLYNVKGTEVSTPLYRYKNVIAGYTHWYWGEADLWKLWD</sequence>
<keyword evidence="4 8" id="KW-0547">Nucleotide-binding</keyword>
<dbReference type="AlphaFoldDB" id="S0FCW1"/>
<evidence type="ECO:0000256" key="8">
    <source>
        <dbReference type="HAMAP-Rule" id="MF_00027"/>
    </source>
</evidence>
<dbReference type="PANTHER" id="PTHR43873:SF1">
    <property type="entry name" value="COBYRINATE A,C-DIAMIDE SYNTHASE"/>
    <property type="match status" value="1"/>
</dbReference>
<dbReference type="CDD" id="cd05388">
    <property type="entry name" value="CobB_N"/>
    <property type="match status" value="1"/>
</dbReference>
<dbReference type="Gene3D" id="3.40.50.880">
    <property type="match status" value="1"/>
</dbReference>
<dbReference type="GO" id="GO:0042242">
    <property type="term" value="F:cobyrinic acid a,c-diamide synthase activity"/>
    <property type="evidence" value="ECO:0007669"/>
    <property type="project" value="UniProtKB-UniRule"/>
</dbReference>
<dbReference type="InterPro" id="IPR011698">
    <property type="entry name" value="GATase_3"/>
</dbReference>
<proteinExistence type="inferred from homology"/>
<feature type="site" description="Increases nucleophilicity of active site Cys" evidence="8">
    <location>
        <position position="442"/>
    </location>
</feature>
<dbReference type="NCBIfam" id="TIGR00379">
    <property type="entry name" value="cobB"/>
    <property type="match status" value="1"/>
</dbReference>